<accession>A0AAD7UPV7</accession>
<evidence type="ECO:0000256" key="1">
    <source>
        <dbReference type="ARBA" id="ARBA00007692"/>
    </source>
</evidence>
<sequence length="549" mass="59784">MGGPRRRFSSAWGVATVLVVVSSFAPPPPQQQQQQHHQCHDAAPAFGGEEEASLRVVLASAGASDDEIRSVVKDNSQYAGAAKMAQWLVEYAGFTGSDVARMLATCRGLMTANRAEVSQSVSFLTESLGLKKGEARRVVRARPQLLLTQKQPAIFDTGACPAVLATTRSHDMRDTIDLLRHVGVREKHIKEMVMRWPQLLSIEMPQMLAVTDFLANDAGFAVDPPRAMARRASLASLYRQTPWLLAARVGDQLRPVVEFLVGECGVQNVDVVVRAYPRCLIVPPDDLRPRVEALRRYGVSDDDLGRLIESFPLVFGLDVSETMDPAVAYWTEIRISREDVARICRAFPSLLGVSVDDMKESVAFLREIGVSNVARFVTRIPPVLAYDVDAVLRPKMAFAVRHALSVFDVARFPAFFSYPLDTIIRPRAEFLAANVAPVSMASLGLSVVLTPTDDEFAKMVGASPGSYAAFKRSLLNTTQPTAKNQPAPTWVKRTATKTTATTLAAAAAAAAGTKRRPETSPQSSSSSSSYSGENDDDDDDDDDEEEAVC</sequence>
<protein>
    <submittedName>
        <fullName evidence="5">Uncharacterized protein</fullName>
    </submittedName>
</protein>
<evidence type="ECO:0000256" key="3">
    <source>
        <dbReference type="SAM" id="MobiDB-lite"/>
    </source>
</evidence>
<dbReference type="PANTHER" id="PTHR13068">
    <property type="entry name" value="CGI-12 PROTEIN-RELATED"/>
    <property type="match status" value="1"/>
</dbReference>
<dbReference type="InterPro" id="IPR038538">
    <property type="entry name" value="MTERF_sf"/>
</dbReference>
<dbReference type="EMBL" id="JAQMWT010000009">
    <property type="protein sequence ID" value="KAJ8614284.1"/>
    <property type="molecule type" value="Genomic_DNA"/>
</dbReference>
<reference evidence="5" key="1">
    <citation type="submission" date="2023-01" db="EMBL/GenBank/DDBJ databases">
        <title>Metagenome sequencing of chrysophaentin producing Chrysophaeum taylorii.</title>
        <authorList>
            <person name="Davison J."/>
            <person name="Bewley C."/>
        </authorList>
    </citation>
    <scope>NUCLEOTIDE SEQUENCE</scope>
    <source>
        <strain evidence="5">NIES-1699</strain>
    </source>
</reference>
<feature type="chain" id="PRO_5042043828" evidence="4">
    <location>
        <begin position="24"/>
        <end position="549"/>
    </location>
</feature>
<name>A0AAD7UPV7_9STRA</name>
<comment type="caution">
    <text evidence="5">The sequence shown here is derived from an EMBL/GenBank/DDBJ whole genome shotgun (WGS) entry which is preliminary data.</text>
</comment>
<dbReference type="Gene3D" id="1.25.70.10">
    <property type="entry name" value="Transcription termination factor 3, mitochondrial"/>
    <property type="match status" value="2"/>
</dbReference>
<feature type="compositionally biased region" description="Acidic residues" evidence="3">
    <location>
        <begin position="533"/>
        <end position="549"/>
    </location>
</feature>
<keyword evidence="4" id="KW-0732">Signal</keyword>
<proteinExistence type="inferred from homology"/>
<dbReference type="AlphaFoldDB" id="A0AAD7UPV7"/>
<feature type="signal peptide" evidence="4">
    <location>
        <begin position="1"/>
        <end position="23"/>
    </location>
</feature>
<evidence type="ECO:0000256" key="2">
    <source>
        <dbReference type="ARBA" id="ARBA00022946"/>
    </source>
</evidence>
<feature type="compositionally biased region" description="Low complexity" evidence="3">
    <location>
        <begin position="519"/>
        <end position="532"/>
    </location>
</feature>
<keyword evidence="2" id="KW-0809">Transit peptide</keyword>
<organism evidence="5 6">
    <name type="scientific">Chrysophaeum taylorii</name>
    <dbReference type="NCBI Taxonomy" id="2483200"/>
    <lineage>
        <taxon>Eukaryota</taxon>
        <taxon>Sar</taxon>
        <taxon>Stramenopiles</taxon>
        <taxon>Ochrophyta</taxon>
        <taxon>Pelagophyceae</taxon>
        <taxon>Pelagomonadales</taxon>
        <taxon>Pelagomonadaceae</taxon>
        <taxon>Chrysophaeum</taxon>
    </lineage>
</organism>
<dbReference type="PANTHER" id="PTHR13068:SF151">
    <property type="entry name" value="TRANSCRIPTION TERMINATION FACTOR MTERF9, CHLOROPLASTIC"/>
    <property type="match status" value="1"/>
</dbReference>
<dbReference type="Proteomes" id="UP001230188">
    <property type="component" value="Unassembled WGS sequence"/>
</dbReference>
<evidence type="ECO:0000313" key="5">
    <source>
        <dbReference type="EMBL" id="KAJ8614284.1"/>
    </source>
</evidence>
<feature type="region of interest" description="Disordered" evidence="3">
    <location>
        <begin position="504"/>
        <end position="549"/>
    </location>
</feature>
<dbReference type="GO" id="GO:0003676">
    <property type="term" value="F:nucleic acid binding"/>
    <property type="evidence" value="ECO:0007669"/>
    <property type="project" value="InterPro"/>
</dbReference>
<keyword evidence="6" id="KW-1185">Reference proteome</keyword>
<dbReference type="Pfam" id="PF02536">
    <property type="entry name" value="mTERF"/>
    <property type="match status" value="1"/>
</dbReference>
<evidence type="ECO:0000313" key="6">
    <source>
        <dbReference type="Proteomes" id="UP001230188"/>
    </source>
</evidence>
<dbReference type="InterPro" id="IPR003690">
    <property type="entry name" value="MTERF"/>
</dbReference>
<gene>
    <name evidence="5" type="ORF">CTAYLR_001169</name>
</gene>
<dbReference type="SMART" id="SM00733">
    <property type="entry name" value="Mterf"/>
    <property type="match status" value="8"/>
</dbReference>
<evidence type="ECO:0000256" key="4">
    <source>
        <dbReference type="SAM" id="SignalP"/>
    </source>
</evidence>
<comment type="similarity">
    <text evidence="1">Belongs to the mTERF family.</text>
</comment>